<dbReference type="Gene3D" id="3.40.720.10">
    <property type="entry name" value="Alkaline Phosphatase, subunit A"/>
    <property type="match status" value="1"/>
</dbReference>
<accession>S4W9T6</accession>
<dbReference type="EMBL" id="KC810033">
    <property type="protein sequence ID" value="AGO87438.1"/>
    <property type="molecule type" value="Genomic_DNA"/>
</dbReference>
<feature type="domain" description="Sulfatase N-terminal" evidence="1">
    <location>
        <begin position="6"/>
        <end position="63"/>
    </location>
</feature>
<organism evidence="2">
    <name type="scientific">uncultured bacterium B26B6</name>
    <dbReference type="NCBI Taxonomy" id="1329636"/>
    <lineage>
        <taxon>Bacteria</taxon>
        <taxon>environmental samples</taxon>
    </lineage>
</organism>
<dbReference type="InterPro" id="IPR017850">
    <property type="entry name" value="Alkaline_phosphatase_core_sf"/>
</dbReference>
<evidence type="ECO:0000259" key="1">
    <source>
        <dbReference type="Pfam" id="PF00884"/>
    </source>
</evidence>
<dbReference type="InterPro" id="IPR000917">
    <property type="entry name" value="Sulfatase_N"/>
</dbReference>
<sequence>MTAEKPNILLIIVDHVAFAGHYGNDRYPYRWPKLEAFARQGTWFERAYAATPICTPAVSVQTTTSFPCGSIGY</sequence>
<name>S4W9T6_9BACT</name>
<dbReference type="Pfam" id="PF00884">
    <property type="entry name" value="Sulfatase"/>
    <property type="match status" value="1"/>
</dbReference>
<evidence type="ECO:0000313" key="2">
    <source>
        <dbReference type="EMBL" id="AGO87438.1"/>
    </source>
</evidence>
<dbReference type="SUPFAM" id="SSF53649">
    <property type="entry name" value="Alkaline phosphatase-like"/>
    <property type="match status" value="1"/>
</dbReference>
<dbReference type="AlphaFoldDB" id="S4W9T6"/>
<proteinExistence type="predicted"/>
<protein>
    <recommendedName>
        <fullName evidence="1">Sulfatase N-terminal domain-containing protein</fullName>
    </recommendedName>
</protein>
<reference evidence="2" key="1">
    <citation type="submission" date="2013-03" db="EMBL/GenBank/DDBJ databases">
        <authorList>
            <person name="Ballestriero F."/>
        </authorList>
    </citation>
    <scope>NUCLEOTIDE SEQUENCE</scope>
</reference>